<dbReference type="InterPro" id="IPR000232">
    <property type="entry name" value="HSF_DNA-bd"/>
</dbReference>
<reference evidence="4 5" key="1">
    <citation type="journal article" date="2004" name="Science">
        <title>The genome of the diatom Thalassiosira pseudonana: ecology, evolution, and metabolism.</title>
        <authorList>
            <person name="Armbrust E.V."/>
            <person name="Berges J.A."/>
            <person name="Bowler C."/>
            <person name="Green B.R."/>
            <person name="Martinez D."/>
            <person name="Putnam N.H."/>
            <person name="Zhou S."/>
            <person name="Allen A.E."/>
            <person name="Apt K.E."/>
            <person name="Bechner M."/>
            <person name="Brzezinski M.A."/>
            <person name="Chaal B.K."/>
            <person name="Chiovitti A."/>
            <person name="Davis A.K."/>
            <person name="Demarest M.S."/>
            <person name="Detter J.C."/>
            <person name="Glavina T."/>
            <person name="Goodstein D."/>
            <person name="Hadi M.Z."/>
            <person name="Hellsten U."/>
            <person name="Hildebrand M."/>
            <person name="Jenkins B.D."/>
            <person name="Jurka J."/>
            <person name="Kapitonov V.V."/>
            <person name="Kroger N."/>
            <person name="Lau W.W."/>
            <person name="Lane T.W."/>
            <person name="Larimer F.W."/>
            <person name="Lippmeier J.C."/>
            <person name="Lucas S."/>
            <person name="Medina M."/>
            <person name="Montsant A."/>
            <person name="Obornik M."/>
            <person name="Parker M.S."/>
            <person name="Palenik B."/>
            <person name="Pazour G.J."/>
            <person name="Richardson P.M."/>
            <person name="Rynearson T.A."/>
            <person name="Saito M.A."/>
            <person name="Schwartz D.C."/>
            <person name="Thamatrakoln K."/>
            <person name="Valentin K."/>
            <person name="Vardi A."/>
            <person name="Wilkerson F.P."/>
            <person name="Rokhsar D.S."/>
        </authorList>
    </citation>
    <scope>NUCLEOTIDE SEQUENCE [LARGE SCALE GENOMIC DNA]</scope>
    <source>
        <strain evidence="4 5">CCMP1335</strain>
    </source>
</reference>
<dbReference type="GO" id="GO:0043565">
    <property type="term" value="F:sequence-specific DNA binding"/>
    <property type="evidence" value="ECO:0007669"/>
    <property type="project" value="InterPro"/>
</dbReference>
<feature type="domain" description="HSF-type DNA-binding" evidence="3">
    <location>
        <begin position="395"/>
        <end position="491"/>
    </location>
</feature>
<feature type="compositionally biased region" description="Low complexity" evidence="2">
    <location>
        <begin position="227"/>
        <end position="236"/>
    </location>
</feature>
<dbReference type="HOGENOM" id="CLU_267819_0_0_1"/>
<dbReference type="SUPFAM" id="SSF54171">
    <property type="entry name" value="DNA-binding domain"/>
    <property type="match status" value="2"/>
</dbReference>
<dbReference type="KEGG" id="tps:THAPSDRAFT_8535"/>
<dbReference type="InterPro" id="IPR016177">
    <property type="entry name" value="DNA-bd_dom_sf"/>
</dbReference>
<dbReference type="GeneID" id="7446901"/>
<evidence type="ECO:0000259" key="3">
    <source>
        <dbReference type="Pfam" id="PF00447"/>
    </source>
</evidence>
<keyword evidence="5" id="KW-1185">Reference proteome</keyword>
<dbReference type="FunFam" id="1.10.10.10:FF:001147">
    <property type="entry name" value="Predicted protein"/>
    <property type="match status" value="2"/>
</dbReference>
<dbReference type="GO" id="GO:0003700">
    <property type="term" value="F:DNA-binding transcription factor activity"/>
    <property type="evidence" value="ECO:0007669"/>
    <property type="project" value="InterPro"/>
</dbReference>
<dbReference type="RefSeq" id="XP_002292712.1">
    <property type="nucleotide sequence ID" value="XM_002292676.1"/>
</dbReference>
<proteinExistence type="predicted"/>
<keyword evidence="1" id="KW-0238">DNA-binding</keyword>
<feature type="region of interest" description="Disordered" evidence="2">
    <location>
        <begin position="172"/>
        <end position="242"/>
    </location>
</feature>
<feature type="compositionally biased region" description="Basic and acidic residues" evidence="2">
    <location>
        <begin position="94"/>
        <end position="110"/>
    </location>
</feature>
<dbReference type="AlphaFoldDB" id="B8C9S4"/>
<dbReference type="PANTHER" id="PTHR10015">
    <property type="entry name" value="HEAT SHOCK TRANSCRIPTION FACTOR"/>
    <property type="match status" value="1"/>
</dbReference>
<dbReference type="EMBL" id="CM000646">
    <property type="protein sequence ID" value="EED89908.1"/>
    <property type="molecule type" value="Genomic_DNA"/>
</dbReference>
<dbReference type="Gene3D" id="1.10.10.10">
    <property type="entry name" value="Winged helix-like DNA-binding domain superfamily/Winged helix DNA-binding domain"/>
    <property type="match status" value="2"/>
</dbReference>
<dbReference type="InterPro" id="IPR036388">
    <property type="entry name" value="WH-like_DNA-bd_sf"/>
</dbReference>
<dbReference type="Pfam" id="PF00447">
    <property type="entry name" value="HSF_DNA-bind"/>
    <property type="match status" value="2"/>
</dbReference>
<sequence>MTIISAATYTLPGLKQLRTRNPSAFYTQVDFTLLPMDQIDNLFPKGRGERRSGQLDPPLDWRACGEKLKEWRLLGEEEQRGFVVDGDGEEEEKQEVVGGDKREEELESTEKVSTTEVSNATSADVAVNSTSVDQTKASSTIAAATNGVEVKCVEDHGIGKDGDVREFTILTCGDGDGGMDEDGGDSTTAARGEGREKRSLRNNIDDATESDLPQQKRARSDLASSVTNNNTTTPTPQSKCKGQTLASLDNRCRSHVDEIIRGFHLLVGNAMRYKASYISRNCKWTRGKSVVGCLVHPSNHKRGSDGEETVTWVCSLINETKYAFHRPNCDDSTTISKSTECCTACTQGRNEFCQLCRSEASNHGLLEGRTNYFAYKSSTFISPPPVLPKPLKKTFPMMLHNLISACSVTHPSVACFSSCGTAFFIHKKNTKELGPFLQQFFKGMMKYESFRVNLRDYDFTLLKDEEELKGAYRNPSFRRNSKLAELEAIRRIPYVGKGVAVEPVEPEEEEPLTPCQELATWNPWCRPTALAEGWTFRVIRRKHYDKLEKLTFFFSPRGRKFDTRAKAEKYIKSPDYANLEDIAELDRCSTCGHFSCVSQSSSTVPTVRALALTASSVPDAVIPCGGSGRLSKCPGNKALTSFAEDMIASGDYDQLGIRECSVQLVERLQIAGMVYMTIGETDGRWIGVGDEVKRSKTFDVLKYRKRLQKREEVEADALVQSPPAGVEFESEEQGVGRSPNEKARTVTLPLVDYPVVNANVEATDAIPGVTHKSTARKLPTRQSAGRGVIESPSTAKKTELRALIPKPVICQKEVTTLRRNDVCCLANKTGRNHPGNAALIDHANELIVTGEFDAVGINECSHAMVERSEMEGARFMMQISTHDDSEQWNEVDDQSKRNFAYNLLAKQMVTEVALKDPSVINWLPCGEAFIVKDTQRPIRHFLSLQAQTREVLGPYMLRYLMSNMKYPSFKSQLINYGFEKRCDNCYAHPSFRRDMASLDELDSIIRIVTEKKEPKPTEEKEPYTVCQERDDWNPWCRSIGEGWTYIVRQRKHYDKMEKMTHYFSPRGRKFDTRAKAEKYINDPNYAYLEDVENLNRCPTCGHFSCVDQPSQSTMDFRNAIQFPATRVVPPNVIPCGGHQGRISTCPGIEALTAFAKQLVESGKFEDMGSRQCSELLVATMERDDGKVFMTNVEGRWEEAEVKRKISKAYEALKYQAKKLKKATEDVHNRT</sequence>
<evidence type="ECO:0000313" key="4">
    <source>
        <dbReference type="EMBL" id="EED89908.1"/>
    </source>
</evidence>
<dbReference type="PANTHER" id="PTHR10015:SF206">
    <property type="entry name" value="HSF-TYPE DNA-BINDING DOMAIN-CONTAINING PROTEIN"/>
    <property type="match status" value="1"/>
</dbReference>
<dbReference type="PaxDb" id="35128-Thaps8535"/>
<dbReference type="InParanoid" id="B8C9S4"/>
<organism evidence="4 5">
    <name type="scientific">Thalassiosira pseudonana</name>
    <name type="common">Marine diatom</name>
    <name type="synonym">Cyclotella nana</name>
    <dbReference type="NCBI Taxonomy" id="35128"/>
    <lineage>
        <taxon>Eukaryota</taxon>
        <taxon>Sar</taxon>
        <taxon>Stramenopiles</taxon>
        <taxon>Ochrophyta</taxon>
        <taxon>Bacillariophyta</taxon>
        <taxon>Coscinodiscophyceae</taxon>
        <taxon>Thalassiosirophycidae</taxon>
        <taxon>Thalassiosirales</taxon>
        <taxon>Thalassiosiraceae</taxon>
        <taxon>Thalassiosira</taxon>
    </lineage>
</organism>
<feature type="domain" description="HSF-type DNA-binding" evidence="3">
    <location>
        <begin position="915"/>
        <end position="998"/>
    </location>
</feature>
<name>B8C9S4_THAPS</name>
<feature type="region of interest" description="Disordered" evidence="2">
    <location>
        <begin position="85"/>
        <end position="117"/>
    </location>
</feature>
<evidence type="ECO:0000313" key="5">
    <source>
        <dbReference type="Proteomes" id="UP000001449"/>
    </source>
</evidence>
<gene>
    <name evidence="4" type="ORF">THAPSDRAFT_8535</name>
</gene>
<reference evidence="4 5" key="2">
    <citation type="journal article" date="2008" name="Nature">
        <title>The Phaeodactylum genome reveals the evolutionary history of diatom genomes.</title>
        <authorList>
            <person name="Bowler C."/>
            <person name="Allen A.E."/>
            <person name="Badger J.H."/>
            <person name="Grimwood J."/>
            <person name="Jabbari K."/>
            <person name="Kuo A."/>
            <person name="Maheswari U."/>
            <person name="Martens C."/>
            <person name="Maumus F."/>
            <person name="Otillar R.P."/>
            <person name="Rayko E."/>
            <person name="Salamov A."/>
            <person name="Vandepoele K."/>
            <person name="Beszteri B."/>
            <person name="Gruber A."/>
            <person name="Heijde M."/>
            <person name="Katinka M."/>
            <person name="Mock T."/>
            <person name="Valentin K."/>
            <person name="Verret F."/>
            <person name="Berges J.A."/>
            <person name="Brownlee C."/>
            <person name="Cadoret J.P."/>
            <person name="Chiovitti A."/>
            <person name="Choi C.J."/>
            <person name="Coesel S."/>
            <person name="De Martino A."/>
            <person name="Detter J.C."/>
            <person name="Durkin C."/>
            <person name="Falciatore A."/>
            <person name="Fournet J."/>
            <person name="Haruta M."/>
            <person name="Huysman M.J."/>
            <person name="Jenkins B.D."/>
            <person name="Jiroutova K."/>
            <person name="Jorgensen R.E."/>
            <person name="Joubert Y."/>
            <person name="Kaplan A."/>
            <person name="Kroger N."/>
            <person name="Kroth P.G."/>
            <person name="La Roche J."/>
            <person name="Lindquist E."/>
            <person name="Lommer M."/>
            <person name="Martin-Jezequel V."/>
            <person name="Lopez P.J."/>
            <person name="Lucas S."/>
            <person name="Mangogna M."/>
            <person name="McGinnis K."/>
            <person name="Medlin L.K."/>
            <person name="Montsant A."/>
            <person name="Oudot-Le Secq M.P."/>
            <person name="Napoli C."/>
            <person name="Obornik M."/>
            <person name="Parker M.S."/>
            <person name="Petit J.L."/>
            <person name="Porcel B.M."/>
            <person name="Poulsen N."/>
            <person name="Robison M."/>
            <person name="Rychlewski L."/>
            <person name="Rynearson T.A."/>
            <person name="Schmutz J."/>
            <person name="Shapiro H."/>
            <person name="Siaut M."/>
            <person name="Stanley M."/>
            <person name="Sussman M.R."/>
            <person name="Taylor A.R."/>
            <person name="Vardi A."/>
            <person name="von Dassow P."/>
            <person name="Vyverman W."/>
            <person name="Willis A."/>
            <person name="Wyrwicz L.S."/>
            <person name="Rokhsar D.S."/>
            <person name="Weissenbach J."/>
            <person name="Armbrust E.V."/>
            <person name="Green B.R."/>
            <person name="Van de Peer Y."/>
            <person name="Grigoriev I.V."/>
        </authorList>
    </citation>
    <scope>NUCLEOTIDE SEQUENCE [LARGE SCALE GENOMIC DNA]</scope>
    <source>
        <strain evidence="4 5">CCMP1335</strain>
    </source>
</reference>
<accession>B8C9S4</accession>
<dbReference type="Proteomes" id="UP000001449">
    <property type="component" value="Chromosome 10"/>
</dbReference>
<protein>
    <recommendedName>
        <fullName evidence="3">HSF-type DNA-binding domain-containing protein</fullName>
    </recommendedName>
</protein>
<evidence type="ECO:0000256" key="1">
    <source>
        <dbReference type="ARBA" id="ARBA00023125"/>
    </source>
</evidence>
<evidence type="ECO:0000256" key="2">
    <source>
        <dbReference type="SAM" id="MobiDB-lite"/>
    </source>
</evidence>